<protein>
    <submittedName>
        <fullName evidence="1">Uncharacterized protein</fullName>
    </submittedName>
</protein>
<keyword evidence="2" id="KW-1185">Reference proteome</keyword>
<evidence type="ECO:0000313" key="2">
    <source>
        <dbReference type="Proteomes" id="UP001497535"/>
    </source>
</evidence>
<name>A0ACB1ATP5_MELEN</name>
<gene>
    <name evidence="1" type="ORF">MENTE1834_LOCUS42469</name>
</gene>
<accession>A0ACB1ATP5</accession>
<comment type="caution">
    <text evidence="1">The sequence shown here is derived from an EMBL/GenBank/DDBJ whole genome shotgun (WGS) entry which is preliminary data.</text>
</comment>
<dbReference type="EMBL" id="CAVMJV010000111">
    <property type="protein sequence ID" value="CAK5102196.1"/>
    <property type="molecule type" value="Genomic_DNA"/>
</dbReference>
<proteinExistence type="predicted"/>
<organism evidence="1 2">
    <name type="scientific">Meloidogyne enterolobii</name>
    <name type="common">Root-knot nematode worm</name>
    <name type="synonym">Meloidogyne mayaguensis</name>
    <dbReference type="NCBI Taxonomy" id="390850"/>
    <lineage>
        <taxon>Eukaryota</taxon>
        <taxon>Metazoa</taxon>
        <taxon>Ecdysozoa</taxon>
        <taxon>Nematoda</taxon>
        <taxon>Chromadorea</taxon>
        <taxon>Rhabditida</taxon>
        <taxon>Tylenchina</taxon>
        <taxon>Tylenchomorpha</taxon>
        <taxon>Tylenchoidea</taxon>
        <taxon>Meloidogynidae</taxon>
        <taxon>Meloidogyninae</taxon>
        <taxon>Meloidogyne</taxon>
    </lineage>
</organism>
<sequence length="101" mass="11484">MRESFLFSLLPSILALPLLSLVSVFSSIIFRLPFVLFKIQPIPYPVLLDNNSTYFFTVEIILCPMIPIFLLLFAKVSLPFQNNFGLTLSSLKPSDNYPIIN</sequence>
<evidence type="ECO:0000313" key="1">
    <source>
        <dbReference type="EMBL" id="CAK5102196.1"/>
    </source>
</evidence>
<reference evidence="1" key="1">
    <citation type="submission" date="2023-11" db="EMBL/GenBank/DDBJ databases">
        <authorList>
            <person name="Poullet M."/>
        </authorList>
    </citation>
    <scope>NUCLEOTIDE SEQUENCE</scope>
    <source>
        <strain evidence="1">E1834</strain>
    </source>
</reference>
<dbReference type="Proteomes" id="UP001497535">
    <property type="component" value="Unassembled WGS sequence"/>
</dbReference>